<dbReference type="InterPro" id="IPR036388">
    <property type="entry name" value="WH-like_DNA-bd_sf"/>
</dbReference>
<keyword evidence="4" id="KW-0963">Cytoplasm</keyword>
<dbReference type="InterPro" id="IPR003783">
    <property type="entry name" value="Regulatory_RecX"/>
</dbReference>
<sequence length="488" mass="55702">MALLAGNIGLKISGRPQFLVFVIPWVRKNNEILCLKGRDYCSSVPVRYVPKTPRRIKESEDKFPRKSSEKNELAKNLDTSDELRNKVVKNGGRGVKGSAVIVQKFQNRNRNEISSKNNRLFDDEAKQVEKLRNRNQNEISSKNNLLFDDEAKQVEKLRNKNRNEISSKNNLLFDDEAKQVEKLQNRNQNEVSSKNNLLFDDEAKQVEKLPNHNQNEISSENNLLLDDDAKQEFEEEVKCDSGVAELGLMVELGDVNEESEEMEIPREDNIHKQKVIVAGKSMEDAENSAIKLLAKRAFSAVELKKKLIGKKFLPDTVEAVLKDFQSRGLINDSLYAETYSRSRWSSSTWGPRRIKQALFNKGIQNTDAEKAVKLVFKEAESDDDQESKLGMSKLSMDHLFVQASKQWLRSLDAPKETRKVRIVRWLQYRGFNWGVTNFILKRYALSLERAGTAEKLVALSPSYGQTCLVTADSIALKYRCSYVDTGTT</sequence>
<evidence type="ECO:0000256" key="2">
    <source>
        <dbReference type="ARBA" id="ARBA00009695"/>
    </source>
</evidence>
<dbReference type="Gene3D" id="1.10.10.10">
    <property type="entry name" value="Winged helix-like DNA-binding domain superfamily/Winged helix DNA-binding domain"/>
    <property type="match status" value="2"/>
</dbReference>
<dbReference type="AlphaFoldDB" id="A0AAD9TPW6"/>
<comment type="similarity">
    <text evidence="2">Belongs to the RecX family.</text>
</comment>
<protein>
    <recommendedName>
        <fullName evidence="3">Regulatory protein RecX</fullName>
    </recommendedName>
</protein>
<evidence type="ECO:0000256" key="3">
    <source>
        <dbReference type="ARBA" id="ARBA00018111"/>
    </source>
</evidence>
<keyword evidence="8" id="KW-1185">Reference proteome</keyword>
<dbReference type="GO" id="GO:0006282">
    <property type="term" value="P:regulation of DNA repair"/>
    <property type="evidence" value="ECO:0007669"/>
    <property type="project" value="InterPro"/>
</dbReference>
<dbReference type="EMBL" id="JANJYI010000008">
    <property type="protein sequence ID" value="KAK2640059.1"/>
    <property type="molecule type" value="Genomic_DNA"/>
</dbReference>
<dbReference type="HAMAP" id="MF_01114">
    <property type="entry name" value="RecX"/>
    <property type="match status" value="1"/>
</dbReference>
<accession>A0AAD9TPW6</accession>
<name>A0AAD9TPW6_9ROSI</name>
<evidence type="ECO:0000256" key="4">
    <source>
        <dbReference type="ARBA" id="ARBA00022490"/>
    </source>
</evidence>
<organism evidence="7 8">
    <name type="scientific">Dipteronia dyeriana</name>
    <dbReference type="NCBI Taxonomy" id="168575"/>
    <lineage>
        <taxon>Eukaryota</taxon>
        <taxon>Viridiplantae</taxon>
        <taxon>Streptophyta</taxon>
        <taxon>Embryophyta</taxon>
        <taxon>Tracheophyta</taxon>
        <taxon>Spermatophyta</taxon>
        <taxon>Magnoliopsida</taxon>
        <taxon>eudicotyledons</taxon>
        <taxon>Gunneridae</taxon>
        <taxon>Pentapetalae</taxon>
        <taxon>rosids</taxon>
        <taxon>malvids</taxon>
        <taxon>Sapindales</taxon>
        <taxon>Sapindaceae</taxon>
        <taxon>Hippocastanoideae</taxon>
        <taxon>Acereae</taxon>
        <taxon>Dipteronia</taxon>
    </lineage>
</organism>
<feature type="domain" description="RecX second three-helical" evidence="6">
    <location>
        <begin position="331"/>
        <end position="371"/>
    </location>
</feature>
<evidence type="ECO:0000256" key="1">
    <source>
        <dbReference type="ARBA" id="ARBA00004496"/>
    </source>
</evidence>
<dbReference type="Proteomes" id="UP001280121">
    <property type="component" value="Unassembled WGS sequence"/>
</dbReference>
<dbReference type="GO" id="GO:0005737">
    <property type="term" value="C:cytoplasm"/>
    <property type="evidence" value="ECO:0007669"/>
    <property type="project" value="UniProtKB-SubCell"/>
</dbReference>
<gene>
    <name evidence="7" type="ORF">Ddye_027854</name>
</gene>
<comment type="caution">
    <text evidence="7">The sequence shown here is derived from an EMBL/GenBank/DDBJ whole genome shotgun (WGS) entry which is preliminary data.</text>
</comment>
<reference evidence="7" key="1">
    <citation type="journal article" date="2023" name="Plant J.">
        <title>Genome sequences and population genomics provide insights into the demographic history, inbreeding, and mutation load of two 'living fossil' tree species of Dipteronia.</title>
        <authorList>
            <person name="Feng Y."/>
            <person name="Comes H.P."/>
            <person name="Chen J."/>
            <person name="Zhu S."/>
            <person name="Lu R."/>
            <person name="Zhang X."/>
            <person name="Li P."/>
            <person name="Qiu J."/>
            <person name="Olsen K.M."/>
            <person name="Qiu Y."/>
        </authorList>
    </citation>
    <scope>NUCLEOTIDE SEQUENCE</scope>
    <source>
        <strain evidence="7">KIB01</strain>
    </source>
</reference>
<feature type="region of interest" description="Disordered" evidence="5">
    <location>
        <begin position="56"/>
        <end position="77"/>
    </location>
</feature>
<dbReference type="PANTHER" id="PTHR33602">
    <property type="entry name" value="REGULATORY PROTEIN RECX FAMILY PROTEIN"/>
    <property type="match status" value="1"/>
</dbReference>
<evidence type="ECO:0000259" key="6">
    <source>
        <dbReference type="Pfam" id="PF02631"/>
    </source>
</evidence>
<proteinExistence type="inferred from homology"/>
<dbReference type="Pfam" id="PF02631">
    <property type="entry name" value="RecX_HTH2"/>
    <property type="match status" value="1"/>
</dbReference>
<dbReference type="PANTHER" id="PTHR33602:SF1">
    <property type="entry name" value="REGULATORY PROTEIN RECX FAMILY PROTEIN"/>
    <property type="match status" value="1"/>
</dbReference>
<feature type="compositionally biased region" description="Basic and acidic residues" evidence="5">
    <location>
        <begin position="56"/>
        <end position="75"/>
    </location>
</feature>
<dbReference type="InterPro" id="IPR053924">
    <property type="entry name" value="RecX_HTH_2nd"/>
</dbReference>
<comment type="subcellular location">
    <subcellularLocation>
        <location evidence="1">Cytoplasm</location>
    </subcellularLocation>
</comment>
<evidence type="ECO:0000313" key="7">
    <source>
        <dbReference type="EMBL" id="KAK2640059.1"/>
    </source>
</evidence>
<evidence type="ECO:0000256" key="5">
    <source>
        <dbReference type="SAM" id="MobiDB-lite"/>
    </source>
</evidence>
<evidence type="ECO:0000313" key="8">
    <source>
        <dbReference type="Proteomes" id="UP001280121"/>
    </source>
</evidence>